<evidence type="ECO:0000313" key="4">
    <source>
        <dbReference type="Proteomes" id="UP000192491"/>
    </source>
</evidence>
<feature type="domain" description="Anti-sigma K factor RskA C-terminal" evidence="2">
    <location>
        <begin position="102"/>
        <end position="226"/>
    </location>
</feature>
<protein>
    <recommendedName>
        <fullName evidence="2">Anti-sigma K factor RskA C-terminal domain-containing protein</fullName>
    </recommendedName>
</protein>
<comment type="caution">
    <text evidence="3">The sequence shown here is derived from an EMBL/GenBank/DDBJ whole genome shotgun (WGS) entry which is preliminary data.</text>
</comment>
<proteinExistence type="predicted"/>
<reference evidence="3 4" key="1">
    <citation type="submission" date="2017-01" db="EMBL/GenBank/DDBJ databases">
        <title>Novel large sulfur bacteria in the metagenomes of groundwater-fed chemosynthetic microbial mats in the Lake Huron basin.</title>
        <authorList>
            <person name="Sharrar A.M."/>
            <person name="Flood B.E."/>
            <person name="Bailey J.V."/>
            <person name="Jones D.S."/>
            <person name="Biddanda B."/>
            <person name="Ruberg S.A."/>
            <person name="Marcus D.N."/>
            <person name="Dick G.J."/>
        </authorList>
    </citation>
    <scope>NUCLEOTIDE SEQUENCE [LARGE SCALE GENOMIC DNA]</scope>
    <source>
        <strain evidence="3">A8</strain>
    </source>
</reference>
<evidence type="ECO:0000313" key="3">
    <source>
        <dbReference type="EMBL" id="OQX06034.1"/>
    </source>
</evidence>
<dbReference type="AlphaFoldDB" id="A0A1Y1QHV7"/>
<dbReference type="EMBL" id="MTEJ01000262">
    <property type="protein sequence ID" value="OQX06034.1"/>
    <property type="molecule type" value="Genomic_DNA"/>
</dbReference>
<dbReference type="Pfam" id="PF10099">
    <property type="entry name" value="RskA_C"/>
    <property type="match status" value="1"/>
</dbReference>
<keyword evidence="1" id="KW-0812">Transmembrane</keyword>
<dbReference type="InterPro" id="IPR018764">
    <property type="entry name" value="RskA_C"/>
</dbReference>
<accession>A0A1Y1QHV7</accession>
<gene>
    <name evidence="3" type="ORF">BWK73_31965</name>
</gene>
<keyword evidence="1" id="KW-1133">Transmembrane helix</keyword>
<evidence type="ECO:0000259" key="2">
    <source>
        <dbReference type="Pfam" id="PF10099"/>
    </source>
</evidence>
<organism evidence="3 4">
    <name type="scientific">Thiothrix lacustris</name>
    <dbReference type="NCBI Taxonomy" id="525917"/>
    <lineage>
        <taxon>Bacteria</taxon>
        <taxon>Pseudomonadati</taxon>
        <taxon>Pseudomonadota</taxon>
        <taxon>Gammaproteobacteria</taxon>
        <taxon>Thiotrichales</taxon>
        <taxon>Thiotrichaceae</taxon>
        <taxon>Thiothrix</taxon>
    </lineage>
</organism>
<evidence type="ECO:0000256" key="1">
    <source>
        <dbReference type="SAM" id="Phobius"/>
    </source>
</evidence>
<dbReference type="GO" id="GO:0005886">
    <property type="term" value="C:plasma membrane"/>
    <property type="evidence" value="ECO:0007669"/>
    <property type="project" value="InterPro"/>
</dbReference>
<name>A0A1Y1QHV7_9GAMM</name>
<dbReference type="Proteomes" id="UP000192491">
    <property type="component" value="Unassembled WGS sequence"/>
</dbReference>
<feature type="transmembrane region" description="Helical" evidence="1">
    <location>
        <begin position="91"/>
        <end position="113"/>
    </location>
</feature>
<sequence length="235" mass="26073">MKRYQNPDIFEYLAMSYALGTLQGKARLRFETLMSKHRYLRAVTDAYQQQFAPLVTLLPEQQPPARVWNAISKELNLGKAASSQKSWLTGLWHYLPVAAFASIAASAVTVLLLNTGNQPNAYMASMKSPVQHDKMMVAMVYHETMEIAFDMPAGALPADSGMMPTFWCIPKNKAMPPMRMGTLTAGGAMRMPIDKKAWKDLADIDAFAISLEPMDQPARDIPQGKIIYTGELAAL</sequence>
<keyword evidence="1" id="KW-0472">Membrane</keyword>